<keyword evidence="9" id="KW-0378">Hydrolase</keyword>
<dbReference type="SUPFAM" id="SSF52540">
    <property type="entry name" value="P-loop containing nucleoside triphosphate hydrolases"/>
    <property type="match status" value="1"/>
</dbReference>
<name>A0A238H7H3_9BURK</name>
<evidence type="ECO:0000313" key="9">
    <source>
        <dbReference type="EMBL" id="SMG01182.1"/>
    </source>
</evidence>
<evidence type="ECO:0000256" key="5">
    <source>
        <dbReference type="ARBA" id="ARBA00022737"/>
    </source>
</evidence>
<sequence>MRGVARRGMLPPVDLDVRAGRILGLAGLLGSGRTETARLAFAAERADAGTIRIDGRPVKLASPRDAVRHGIAYCPEDRKKEGIVATLSIRENIVLALQARRGWWRMIGRARQRQIADEWIARLGISARDAEQPVGLLSGGNQQKVLLARWLVTEPKLLILDEPTRGIDIAAKFDIMERVLALCAKGLAILFISSEIAEVVRVSHRIAVLRDRRKVAELAGGAIAEDRVYRLIAGDDA</sequence>
<keyword evidence="4" id="KW-0762">Sugar transport</keyword>
<gene>
    <name evidence="9" type="ORF">BSIN_4215</name>
</gene>
<keyword evidence="5" id="KW-0677">Repeat</keyword>
<dbReference type="AlphaFoldDB" id="A0A238H7H3"/>
<dbReference type="InterPro" id="IPR050107">
    <property type="entry name" value="ABC_carbohydrate_import_ATPase"/>
</dbReference>
<dbReference type="Pfam" id="PF00005">
    <property type="entry name" value="ABC_tran"/>
    <property type="match status" value="1"/>
</dbReference>
<evidence type="ECO:0000256" key="7">
    <source>
        <dbReference type="ARBA" id="ARBA00022840"/>
    </source>
</evidence>
<evidence type="ECO:0000256" key="3">
    <source>
        <dbReference type="ARBA" id="ARBA00022519"/>
    </source>
</evidence>
<dbReference type="GO" id="GO:0016887">
    <property type="term" value="F:ATP hydrolysis activity"/>
    <property type="evidence" value="ECO:0007669"/>
    <property type="project" value="InterPro"/>
</dbReference>
<dbReference type="CDD" id="cd03215">
    <property type="entry name" value="ABC_Carb_Monos_II"/>
    <property type="match status" value="1"/>
</dbReference>
<dbReference type="InterPro" id="IPR017871">
    <property type="entry name" value="ABC_transporter-like_CS"/>
</dbReference>
<keyword evidence="3" id="KW-0997">Cell inner membrane</keyword>
<evidence type="ECO:0000256" key="2">
    <source>
        <dbReference type="ARBA" id="ARBA00022475"/>
    </source>
</evidence>
<dbReference type="PANTHER" id="PTHR43790">
    <property type="entry name" value="CARBOHYDRATE TRANSPORT ATP-BINDING PROTEIN MG119-RELATED"/>
    <property type="match status" value="1"/>
</dbReference>
<dbReference type="InterPro" id="IPR003593">
    <property type="entry name" value="AAA+_ATPase"/>
</dbReference>
<evidence type="ECO:0000313" key="10">
    <source>
        <dbReference type="Proteomes" id="UP000198460"/>
    </source>
</evidence>
<dbReference type="SMART" id="SM00382">
    <property type="entry name" value="AAA"/>
    <property type="match status" value="1"/>
</dbReference>
<keyword evidence="2" id="KW-1003">Cell membrane</keyword>
<keyword evidence="7 9" id="KW-0067">ATP-binding</keyword>
<accession>A0A238H7H3</accession>
<evidence type="ECO:0000256" key="6">
    <source>
        <dbReference type="ARBA" id="ARBA00022741"/>
    </source>
</evidence>
<dbReference type="EC" id="3.6.3.17" evidence="9"/>
<proteinExistence type="predicted"/>
<dbReference type="PROSITE" id="PS00211">
    <property type="entry name" value="ABC_TRANSPORTER_1"/>
    <property type="match status" value="1"/>
</dbReference>
<evidence type="ECO:0000256" key="4">
    <source>
        <dbReference type="ARBA" id="ARBA00022597"/>
    </source>
</evidence>
<dbReference type="Proteomes" id="UP000198460">
    <property type="component" value="Unassembled WGS sequence"/>
</dbReference>
<evidence type="ECO:0000256" key="1">
    <source>
        <dbReference type="ARBA" id="ARBA00022448"/>
    </source>
</evidence>
<dbReference type="Gene3D" id="3.40.50.300">
    <property type="entry name" value="P-loop containing nucleotide triphosphate hydrolases"/>
    <property type="match status" value="1"/>
</dbReference>
<evidence type="ECO:0000259" key="8">
    <source>
        <dbReference type="PROSITE" id="PS50893"/>
    </source>
</evidence>
<dbReference type="GO" id="GO:0005524">
    <property type="term" value="F:ATP binding"/>
    <property type="evidence" value="ECO:0007669"/>
    <property type="project" value="UniProtKB-KW"/>
</dbReference>
<dbReference type="PANTHER" id="PTHR43790:SF9">
    <property type="entry name" value="GALACTOFURANOSE TRANSPORTER ATP-BINDING PROTEIN YTFR"/>
    <property type="match status" value="1"/>
</dbReference>
<dbReference type="PROSITE" id="PS50893">
    <property type="entry name" value="ABC_TRANSPORTER_2"/>
    <property type="match status" value="1"/>
</dbReference>
<keyword evidence="1" id="KW-0813">Transport</keyword>
<reference evidence="9 10" key="1">
    <citation type="submission" date="2017-04" db="EMBL/GenBank/DDBJ databases">
        <authorList>
            <person name="Afonso C.L."/>
            <person name="Miller P.J."/>
            <person name="Scott M.A."/>
            <person name="Spackman E."/>
            <person name="Goraichik I."/>
            <person name="Dimitrov K.M."/>
            <person name="Suarez D.L."/>
            <person name="Swayne D.E."/>
        </authorList>
    </citation>
    <scope>NUCLEOTIDE SEQUENCE [LARGE SCALE GENOMIC DNA]</scope>
    <source>
        <strain evidence="9">LMG 28154</strain>
    </source>
</reference>
<protein>
    <submittedName>
        <fullName evidence="9">Putative sugar ABC transport system, ATP-binding protein YtfR</fullName>
        <ecNumber evidence="9">3.6.3.17</ecNumber>
    </submittedName>
</protein>
<dbReference type="EMBL" id="FXAN01000068">
    <property type="protein sequence ID" value="SMG01182.1"/>
    <property type="molecule type" value="Genomic_DNA"/>
</dbReference>
<organism evidence="9 10">
    <name type="scientific">Burkholderia singularis</name>
    <dbReference type="NCBI Taxonomy" id="1503053"/>
    <lineage>
        <taxon>Bacteria</taxon>
        <taxon>Pseudomonadati</taxon>
        <taxon>Pseudomonadota</taxon>
        <taxon>Betaproteobacteria</taxon>
        <taxon>Burkholderiales</taxon>
        <taxon>Burkholderiaceae</taxon>
        <taxon>Burkholderia</taxon>
        <taxon>pseudomallei group</taxon>
    </lineage>
</organism>
<keyword evidence="6" id="KW-0547">Nucleotide-binding</keyword>
<dbReference type="InterPro" id="IPR027417">
    <property type="entry name" value="P-loop_NTPase"/>
</dbReference>
<feature type="domain" description="ABC transporter" evidence="8">
    <location>
        <begin position="1"/>
        <end position="236"/>
    </location>
</feature>
<dbReference type="InterPro" id="IPR003439">
    <property type="entry name" value="ABC_transporter-like_ATP-bd"/>
</dbReference>
<keyword evidence="3" id="KW-0472">Membrane</keyword>